<reference evidence="1 2" key="1">
    <citation type="submission" date="2020-01" db="EMBL/GenBank/DDBJ databases">
        <authorList>
            <person name="Gupta K D."/>
        </authorList>
    </citation>
    <scope>NUCLEOTIDE SEQUENCE [LARGE SCALE GENOMIC DNA]</scope>
</reference>
<proteinExistence type="predicted"/>
<name>A0A8S0WQM1_CYCAE</name>
<gene>
    <name evidence="1" type="ORF">AAE3_LOCUS10551</name>
</gene>
<dbReference type="AlphaFoldDB" id="A0A8S0WQM1"/>
<dbReference type="Proteomes" id="UP000467700">
    <property type="component" value="Unassembled WGS sequence"/>
</dbReference>
<sequence length="244" mass="28344">MAAPVVPWQAQMLTVEWSDGVPKPPTQRLHYAEASVTGLRGKRAIVAKDLFQQQDKAPARECGWNRELCQELLECERKNLESEKTPRTDLENPNECKQQLTLTQVKDEHDKSETDYTDMLIGLNKNYKDLTRKPPRTRSRLERKAEVLIRNRQLRRKITRGARNMYATSCLLTCDGATCDLLSKDNHKERMAKYENRINAEAKESKIRRKYLSRKADVAEWRNIARHSGEGARSSYWQRGTVQE</sequence>
<evidence type="ECO:0000313" key="1">
    <source>
        <dbReference type="EMBL" id="CAA7268357.1"/>
    </source>
</evidence>
<evidence type="ECO:0000313" key="2">
    <source>
        <dbReference type="Proteomes" id="UP000467700"/>
    </source>
</evidence>
<organism evidence="1 2">
    <name type="scientific">Cyclocybe aegerita</name>
    <name type="common">Black poplar mushroom</name>
    <name type="synonym">Agrocybe aegerita</name>
    <dbReference type="NCBI Taxonomy" id="1973307"/>
    <lineage>
        <taxon>Eukaryota</taxon>
        <taxon>Fungi</taxon>
        <taxon>Dikarya</taxon>
        <taxon>Basidiomycota</taxon>
        <taxon>Agaricomycotina</taxon>
        <taxon>Agaricomycetes</taxon>
        <taxon>Agaricomycetidae</taxon>
        <taxon>Agaricales</taxon>
        <taxon>Agaricineae</taxon>
        <taxon>Bolbitiaceae</taxon>
        <taxon>Cyclocybe</taxon>
    </lineage>
</organism>
<comment type="caution">
    <text evidence="1">The sequence shown here is derived from an EMBL/GenBank/DDBJ whole genome shotgun (WGS) entry which is preliminary data.</text>
</comment>
<accession>A0A8S0WQM1</accession>
<dbReference type="EMBL" id="CACVBS010000068">
    <property type="protein sequence ID" value="CAA7268357.1"/>
    <property type="molecule type" value="Genomic_DNA"/>
</dbReference>
<keyword evidence="2" id="KW-1185">Reference proteome</keyword>
<protein>
    <submittedName>
        <fullName evidence="1">Uncharacterized protein</fullName>
    </submittedName>
</protein>